<dbReference type="InterPro" id="IPR039603">
    <property type="entry name" value="Ribosomal_mS41"/>
</dbReference>
<sequence>MALRRPILTTLHTPPSTPIHVHIRHLHARIPPRPIPAPTPFIPDTPTFLTVIGRNLSAHAAKIPTWESLFSLSSAQLRAAGVEPARARRYLLHWREKFRNGEFGVGGNAKYVKDGAAELRVIEVPTTSPRFAAATATRAAGHRKVAVNVPAGTEKVDVGAKGEVVPVLGVRVRGAQTISGPHVEIIKGTGGLGARIRVKEGLWEEKRGRIVDGGERRRAEVRAKRRAEERKTSRA</sequence>
<accession>A0ABQ9NSJ7</accession>
<comment type="caution">
    <text evidence="7">The sequence shown here is derived from an EMBL/GenBank/DDBJ whole genome shotgun (WGS) entry which is preliminary data.</text>
</comment>
<dbReference type="Pfam" id="PF09597">
    <property type="entry name" value="SAM_Ribosomal_mS41"/>
    <property type="match status" value="1"/>
</dbReference>
<evidence type="ECO:0000259" key="6">
    <source>
        <dbReference type="SMART" id="SM01238"/>
    </source>
</evidence>
<proteinExistence type="inferred from homology"/>
<keyword evidence="8" id="KW-1185">Reference proteome</keyword>
<feature type="domain" description="Small ribosomal subunit protein mS41 SAM" evidence="6">
    <location>
        <begin position="45"/>
        <end position="101"/>
    </location>
</feature>
<dbReference type="SMART" id="SM01238">
    <property type="entry name" value="IGR"/>
    <property type="match status" value="1"/>
</dbReference>
<dbReference type="EMBL" id="JAPDRL010000043">
    <property type="protein sequence ID" value="KAJ9663406.1"/>
    <property type="molecule type" value="Genomic_DNA"/>
</dbReference>
<protein>
    <recommendedName>
        <fullName evidence="4">Small ribosomal subunit protein mS41</fullName>
    </recommendedName>
</protein>
<keyword evidence="3" id="KW-0496">Mitochondrion</keyword>
<evidence type="ECO:0000256" key="2">
    <source>
        <dbReference type="ARBA" id="ARBA00010492"/>
    </source>
</evidence>
<dbReference type="PANTHER" id="PTHR28235:SF1">
    <property type="entry name" value="SMALL RIBOSOMAL SUBUNIT PROTEIN MS41"/>
    <property type="match status" value="1"/>
</dbReference>
<organism evidence="7 8">
    <name type="scientific">Coniosporium apollinis</name>
    <dbReference type="NCBI Taxonomy" id="61459"/>
    <lineage>
        <taxon>Eukaryota</taxon>
        <taxon>Fungi</taxon>
        <taxon>Dikarya</taxon>
        <taxon>Ascomycota</taxon>
        <taxon>Pezizomycotina</taxon>
        <taxon>Dothideomycetes</taxon>
        <taxon>Dothideomycetes incertae sedis</taxon>
        <taxon>Coniosporium</taxon>
    </lineage>
</organism>
<comment type="similarity">
    <text evidence="2">Belongs to the mitochondrion-specific ribosomal protein mS41 family.</text>
</comment>
<gene>
    <name evidence="7" type="primary">FYV4</name>
    <name evidence="7" type="ORF">H2201_005614</name>
</gene>
<evidence type="ECO:0000313" key="7">
    <source>
        <dbReference type="EMBL" id="KAJ9663406.1"/>
    </source>
</evidence>
<name>A0ABQ9NSJ7_9PEZI</name>
<evidence type="ECO:0000256" key="1">
    <source>
        <dbReference type="ARBA" id="ARBA00004173"/>
    </source>
</evidence>
<dbReference type="Proteomes" id="UP001172684">
    <property type="component" value="Unassembled WGS sequence"/>
</dbReference>
<reference evidence="7" key="1">
    <citation type="submission" date="2022-10" db="EMBL/GenBank/DDBJ databases">
        <title>Culturing micro-colonial fungi from biological soil crusts in the Mojave desert and describing Neophaeococcomyces mojavensis, and introducing the new genera and species Taxawa tesnikishii.</title>
        <authorList>
            <person name="Kurbessoian T."/>
            <person name="Stajich J.E."/>
        </authorList>
    </citation>
    <scope>NUCLEOTIDE SEQUENCE</scope>
    <source>
        <strain evidence="7">TK_1</strain>
    </source>
</reference>
<dbReference type="InterPro" id="IPR019083">
    <property type="entry name" value="SAM_Ribosomal_mS41"/>
</dbReference>
<evidence type="ECO:0000256" key="5">
    <source>
        <dbReference type="SAM" id="MobiDB-lite"/>
    </source>
</evidence>
<comment type="subcellular location">
    <subcellularLocation>
        <location evidence="1">Mitochondrion</location>
    </subcellularLocation>
</comment>
<dbReference type="PANTHER" id="PTHR28235">
    <property type="entry name" value="PROTEIN FYV4, MITOCHONDRIAL"/>
    <property type="match status" value="1"/>
</dbReference>
<evidence type="ECO:0000256" key="3">
    <source>
        <dbReference type="ARBA" id="ARBA00023128"/>
    </source>
</evidence>
<evidence type="ECO:0000256" key="4">
    <source>
        <dbReference type="ARBA" id="ARBA00035129"/>
    </source>
</evidence>
<evidence type="ECO:0000313" key="8">
    <source>
        <dbReference type="Proteomes" id="UP001172684"/>
    </source>
</evidence>
<feature type="region of interest" description="Disordered" evidence="5">
    <location>
        <begin position="213"/>
        <end position="235"/>
    </location>
</feature>